<dbReference type="EMBL" id="JABFAC010000008">
    <property type="protein sequence ID" value="MBA0620367.1"/>
    <property type="molecule type" value="Genomic_DNA"/>
</dbReference>
<name>A0A7J8S2L7_GOSDV</name>
<proteinExistence type="predicted"/>
<comment type="caution">
    <text evidence="1">The sequence shown here is derived from an EMBL/GenBank/DDBJ whole genome shotgun (WGS) entry which is preliminary data.</text>
</comment>
<dbReference type="Proteomes" id="UP000593561">
    <property type="component" value="Unassembled WGS sequence"/>
</dbReference>
<dbReference type="AlphaFoldDB" id="A0A7J8S2L7"/>
<evidence type="ECO:0000313" key="1">
    <source>
        <dbReference type="EMBL" id="MBA0620367.1"/>
    </source>
</evidence>
<organism evidence="1 2">
    <name type="scientific">Gossypium davidsonii</name>
    <name type="common">Davidson's cotton</name>
    <name type="synonym">Gossypium klotzschianum subsp. davidsonii</name>
    <dbReference type="NCBI Taxonomy" id="34287"/>
    <lineage>
        <taxon>Eukaryota</taxon>
        <taxon>Viridiplantae</taxon>
        <taxon>Streptophyta</taxon>
        <taxon>Embryophyta</taxon>
        <taxon>Tracheophyta</taxon>
        <taxon>Spermatophyta</taxon>
        <taxon>Magnoliopsida</taxon>
        <taxon>eudicotyledons</taxon>
        <taxon>Gunneridae</taxon>
        <taxon>Pentapetalae</taxon>
        <taxon>rosids</taxon>
        <taxon>malvids</taxon>
        <taxon>Malvales</taxon>
        <taxon>Malvaceae</taxon>
        <taxon>Malvoideae</taxon>
        <taxon>Gossypium</taxon>
    </lineage>
</organism>
<keyword evidence="2" id="KW-1185">Reference proteome</keyword>
<evidence type="ECO:0000313" key="2">
    <source>
        <dbReference type="Proteomes" id="UP000593561"/>
    </source>
</evidence>
<sequence length="74" mass="8950">MLPVRYGSLTTQGPTLFKGERIPMDVVFKPWCRIYIRHEHTSRRFNCSTWGKKYRDSRENIKGYSEQRRRLLDS</sequence>
<accession>A0A7J8S2L7</accession>
<gene>
    <name evidence="1" type="ORF">Godav_006091</name>
</gene>
<reference evidence="1 2" key="1">
    <citation type="journal article" date="2019" name="Genome Biol. Evol.">
        <title>Insights into the evolution of the New World diploid cottons (Gossypium, subgenus Houzingenia) based on genome sequencing.</title>
        <authorList>
            <person name="Grover C.E."/>
            <person name="Arick M.A. 2nd"/>
            <person name="Thrash A."/>
            <person name="Conover J.L."/>
            <person name="Sanders W.S."/>
            <person name="Peterson D.G."/>
            <person name="Frelichowski J.E."/>
            <person name="Scheffler J.A."/>
            <person name="Scheffler B.E."/>
            <person name="Wendel J.F."/>
        </authorList>
    </citation>
    <scope>NUCLEOTIDE SEQUENCE [LARGE SCALE GENOMIC DNA]</scope>
    <source>
        <strain evidence="1">27</strain>
        <tissue evidence="1">Leaf</tissue>
    </source>
</reference>
<protein>
    <submittedName>
        <fullName evidence="1">Uncharacterized protein</fullName>
    </submittedName>
</protein>